<dbReference type="AlphaFoldDB" id="C4J0V5"/>
<protein>
    <submittedName>
        <fullName evidence="2">Uncharacterized protein</fullName>
    </submittedName>
</protein>
<dbReference type="EMBL" id="BT084452">
    <property type="protein sequence ID" value="ACR34805.1"/>
    <property type="molecule type" value="mRNA"/>
</dbReference>
<reference evidence="2" key="2">
    <citation type="submission" date="2012-06" db="EMBL/GenBank/DDBJ databases">
        <authorList>
            <person name="Yu Y."/>
            <person name="Currie J."/>
            <person name="Lomeli R."/>
            <person name="Angelova A."/>
            <person name="Collura K."/>
            <person name="Wissotski M."/>
            <person name="Campos D."/>
            <person name="Kudrna D."/>
            <person name="Golser W."/>
            <person name="Ashely E."/>
            <person name="Descour A."/>
            <person name="Fernandes J."/>
            <person name="Soderlund C."/>
            <person name="Walbot V."/>
        </authorList>
    </citation>
    <scope>NUCLEOTIDE SEQUENCE</scope>
    <source>
        <strain evidence="2">B73</strain>
    </source>
</reference>
<organism evidence="2">
    <name type="scientific">Zea mays</name>
    <name type="common">Maize</name>
    <dbReference type="NCBI Taxonomy" id="4577"/>
    <lineage>
        <taxon>Eukaryota</taxon>
        <taxon>Viridiplantae</taxon>
        <taxon>Streptophyta</taxon>
        <taxon>Embryophyta</taxon>
        <taxon>Tracheophyta</taxon>
        <taxon>Spermatophyta</taxon>
        <taxon>Magnoliopsida</taxon>
        <taxon>Liliopsida</taxon>
        <taxon>Poales</taxon>
        <taxon>Poaceae</taxon>
        <taxon>PACMAD clade</taxon>
        <taxon>Panicoideae</taxon>
        <taxon>Andropogonodae</taxon>
        <taxon>Andropogoneae</taxon>
        <taxon>Tripsacinae</taxon>
        <taxon>Zea</taxon>
    </lineage>
</organism>
<sequence>MPSHSSRSSDMSGSGSQASASAS</sequence>
<evidence type="ECO:0000313" key="2">
    <source>
        <dbReference type="EMBL" id="ACR34805.1"/>
    </source>
</evidence>
<accession>C4J0V5</accession>
<proteinExistence type="evidence at transcript level"/>
<feature type="region of interest" description="Disordered" evidence="1">
    <location>
        <begin position="1"/>
        <end position="23"/>
    </location>
</feature>
<evidence type="ECO:0000256" key="1">
    <source>
        <dbReference type="SAM" id="MobiDB-lite"/>
    </source>
</evidence>
<name>C4J0V5_MAIZE</name>
<reference evidence="2" key="1">
    <citation type="journal article" date="2009" name="PLoS Genet.">
        <title>Sequencing, mapping, and analysis of 27,455 maize full-length cDNAs.</title>
        <authorList>
            <person name="Soderlund C."/>
            <person name="Descour A."/>
            <person name="Kudrna D."/>
            <person name="Bomhoff M."/>
            <person name="Boyd L."/>
            <person name="Currie J."/>
            <person name="Angelova A."/>
            <person name="Collura K."/>
            <person name="Wissotski M."/>
            <person name="Ashley E."/>
            <person name="Morrow D."/>
            <person name="Fernandes J."/>
            <person name="Walbot V."/>
            <person name="Yu Y."/>
        </authorList>
    </citation>
    <scope>NUCLEOTIDE SEQUENCE</scope>
    <source>
        <strain evidence="2">B73</strain>
    </source>
</reference>